<dbReference type="SUPFAM" id="SSF50022">
    <property type="entry name" value="ISP domain"/>
    <property type="match status" value="1"/>
</dbReference>
<dbReference type="GO" id="GO:0008942">
    <property type="term" value="F:nitrite reductase [NAD(P)H] activity"/>
    <property type="evidence" value="ECO:0007669"/>
    <property type="project" value="InterPro"/>
</dbReference>
<dbReference type="InterPro" id="IPR012748">
    <property type="entry name" value="Rieske-like_NirD"/>
</dbReference>
<dbReference type="AlphaFoldDB" id="A0A7S2ZX99"/>
<dbReference type="Pfam" id="PF13806">
    <property type="entry name" value="Rieske_2"/>
    <property type="match status" value="1"/>
</dbReference>
<evidence type="ECO:0000259" key="7">
    <source>
        <dbReference type="PROSITE" id="PS51296"/>
    </source>
</evidence>
<dbReference type="InterPro" id="IPR036922">
    <property type="entry name" value="Rieske_2Fe-2S_sf"/>
</dbReference>
<dbReference type="Gene3D" id="2.102.10.10">
    <property type="entry name" value="Rieske [2Fe-2S] iron-sulphur domain"/>
    <property type="match status" value="1"/>
</dbReference>
<organism evidence="8">
    <name type="scientific">Rhodosorus marinus</name>
    <dbReference type="NCBI Taxonomy" id="101924"/>
    <lineage>
        <taxon>Eukaryota</taxon>
        <taxon>Rhodophyta</taxon>
        <taxon>Stylonematophyceae</taxon>
        <taxon>Stylonematales</taxon>
        <taxon>Stylonemataceae</taxon>
        <taxon>Rhodosorus</taxon>
    </lineage>
</organism>
<dbReference type="PROSITE" id="PS51296">
    <property type="entry name" value="RIESKE"/>
    <property type="match status" value="1"/>
</dbReference>
<dbReference type="EMBL" id="HBHW01029338">
    <property type="protein sequence ID" value="CAE0054702.1"/>
    <property type="molecule type" value="Transcribed_RNA"/>
</dbReference>
<evidence type="ECO:0000256" key="4">
    <source>
        <dbReference type="ARBA" id="ARBA00023004"/>
    </source>
</evidence>
<keyword evidence="3" id="KW-0560">Oxidoreductase</keyword>
<dbReference type="GO" id="GO:0046872">
    <property type="term" value="F:metal ion binding"/>
    <property type="evidence" value="ECO:0007669"/>
    <property type="project" value="UniProtKB-KW"/>
</dbReference>
<evidence type="ECO:0000256" key="6">
    <source>
        <dbReference type="ARBA" id="ARBA00023063"/>
    </source>
</evidence>
<evidence type="ECO:0000313" key="8">
    <source>
        <dbReference type="EMBL" id="CAE0054702.1"/>
    </source>
</evidence>
<evidence type="ECO:0000256" key="1">
    <source>
        <dbReference type="ARBA" id="ARBA00022714"/>
    </source>
</evidence>
<keyword evidence="4" id="KW-0408">Iron</keyword>
<feature type="domain" description="Rieske" evidence="7">
    <location>
        <begin position="60"/>
        <end position="181"/>
    </location>
</feature>
<evidence type="ECO:0000256" key="3">
    <source>
        <dbReference type="ARBA" id="ARBA00023002"/>
    </source>
</evidence>
<keyword evidence="5" id="KW-0411">Iron-sulfur</keyword>
<gene>
    <name evidence="8" type="ORF">RMAR00112_LOCUS22731</name>
</gene>
<evidence type="ECO:0000256" key="5">
    <source>
        <dbReference type="ARBA" id="ARBA00023014"/>
    </source>
</evidence>
<dbReference type="GO" id="GO:0051537">
    <property type="term" value="F:2 iron, 2 sulfur cluster binding"/>
    <property type="evidence" value="ECO:0007669"/>
    <property type="project" value="UniProtKB-KW"/>
</dbReference>
<keyword evidence="2" id="KW-0479">Metal-binding</keyword>
<protein>
    <recommendedName>
        <fullName evidence="7">Rieske domain-containing protein</fullName>
    </recommendedName>
</protein>
<keyword evidence="1" id="KW-0001">2Fe-2S</keyword>
<keyword evidence="6" id="KW-0534">Nitrate assimilation</keyword>
<sequence length="211" mass="22657">MAFIGGASVLAKPTASAAVQKRSSFTSGSFGVRKAFRSASRSTVSMKTDAPLVESEFAWVTMGAVAEFQADNTYPRLVEGLDLVVVCTPDGELYCTGNKGTPTSVPLDSGKILNFAGEAGIEVPCIQCPQYGTKYSLLDGTVVGPWIPSPPLVSNILRFLFPEPSGIPTYPGRIENGSYEVLIDVNARQKFESEYWFGLLDAKGKSTGEYY</sequence>
<proteinExistence type="predicted"/>
<name>A0A7S2ZX99_9RHOD</name>
<reference evidence="8" key="1">
    <citation type="submission" date="2021-01" db="EMBL/GenBank/DDBJ databases">
        <authorList>
            <person name="Corre E."/>
            <person name="Pelletier E."/>
            <person name="Niang G."/>
            <person name="Scheremetjew M."/>
            <person name="Finn R."/>
            <person name="Kale V."/>
            <person name="Holt S."/>
            <person name="Cochrane G."/>
            <person name="Meng A."/>
            <person name="Brown T."/>
            <person name="Cohen L."/>
        </authorList>
    </citation>
    <scope>NUCLEOTIDE SEQUENCE</scope>
    <source>
        <strain evidence="8">CCMP 769</strain>
    </source>
</reference>
<dbReference type="InterPro" id="IPR017941">
    <property type="entry name" value="Rieske_2Fe-2S"/>
</dbReference>
<accession>A0A7S2ZX99</accession>
<dbReference type="GO" id="GO:0042128">
    <property type="term" value="P:nitrate assimilation"/>
    <property type="evidence" value="ECO:0007669"/>
    <property type="project" value="UniProtKB-KW"/>
</dbReference>
<evidence type="ECO:0000256" key="2">
    <source>
        <dbReference type="ARBA" id="ARBA00022723"/>
    </source>
</evidence>